<proteinExistence type="predicted"/>
<evidence type="ECO:0000313" key="4">
    <source>
        <dbReference type="Proteomes" id="UP000823399"/>
    </source>
</evidence>
<dbReference type="InterPro" id="IPR056884">
    <property type="entry name" value="NPHP3-like_N"/>
</dbReference>
<organism evidence="3 4">
    <name type="scientific">Suillus discolor</name>
    <dbReference type="NCBI Taxonomy" id="1912936"/>
    <lineage>
        <taxon>Eukaryota</taxon>
        <taxon>Fungi</taxon>
        <taxon>Dikarya</taxon>
        <taxon>Basidiomycota</taxon>
        <taxon>Agaricomycotina</taxon>
        <taxon>Agaricomycetes</taxon>
        <taxon>Agaricomycetidae</taxon>
        <taxon>Boletales</taxon>
        <taxon>Suillineae</taxon>
        <taxon>Suillaceae</taxon>
        <taxon>Suillus</taxon>
    </lineage>
</organism>
<evidence type="ECO:0000313" key="3">
    <source>
        <dbReference type="EMBL" id="KAG2114775.1"/>
    </source>
</evidence>
<reference evidence="3" key="1">
    <citation type="journal article" date="2020" name="New Phytol.">
        <title>Comparative genomics reveals dynamic genome evolution in host specialist ectomycorrhizal fungi.</title>
        <authorList>
            <person name="Lofgren L.A."/>
            <person name="Nguyen N.H."/>
            <person name="Vilgalys R."/>
            <person name="Ruytinx J."/>
            <person name="Liao H.L."/>
            <person name="Branco S."/>
            <person name="Kuo A."/>
            <person name="LaButti K."/>
            <person name="Lipzen A."/>
            <person name="Andreopoulos W."/>
            <person name="Pangilinan J."/>
            <person name="Riley R."/>
            <person name="Hundley H."/>
            <person name="Na H."/>
            <person name="Barry K."/>
            <person name="Grigoriev I.V."/>
            <person name="Stajich J.E."/>
            <person name="Kennedy P.G."/>
        </authorList>
    </citation>
    <scope>NUCLEOTIDE SEQUENCE</scope>
    <source>
        <strain evidence="3">FC423</strain>
    </source>
</reference>
<comment type="caution">
    <text evidence="3">The sequence shown here is derived from an EMBL/GenBank/DDBJ whole genome shotgun (WGS) entry which is preliminary data.</text>
</comment>
<feature type="non-terminal residue" evidence="3">
    <location>
        <position position="1"/>
    </location>
</feature>
<dbReference type="GeneID" id="64692657"/>
<keyword evidence="4" id="KW-1185">Reference proteome</keyword>
<evidence type="ECO:0000256" key="1">
    <source>
        <dbReference type="ARBA" id="ARBA00022737"/>
    </source>
</evidence>
<gene>
    <name evidence="3" type="ORF">F5147DRAFT_550670</name>
</gene>
<protein>
    <recommendedName>
        <fullName evidence="2">Nephrocystin 3-like N-terminal domain-containing protein</fullName>
    </recommendedName>
</protein>
<feature type="domain" description="Nephrocystin 3-like N-terminal" evidence="2">
    <location>
        <begin position="12"/>
        <end position="83"/>
    </location>
</feature>
<dbReference type="Pfam" id="PF24883">
    <property type="entry name" value="NPHP3_N"/>
    <property type="match status" value="1"/>
</dbReference>
<dbReference type="AlphaFoldDB" id="A0A9P7JXB7"/>
<dbReference type="Proteomes" id="UP000823399">
    <property type="component" value="Unassembled WGS sequence"/>
</dbReference>
<name>A0A9P7JXB7_9AGAM</name>
<accession>A0A9P7JXB7</accession>
<feature type="non-terminal residue" evidence="3">
    <location>
        <position position="86"/>
    </location>
</feature>
<dbReference type="EMBL" id="JABBWM010000009">
    <property type="protein sequence ID" value="KAG2114775.1"/>
    <property type="molecule type" value="Genomic_DNA"/>
</dbReference>
<sequence length="86" mass="9739">RESARLAAWHVVALAYQLATNFPSIRQDVNRAIRNNHALLDPDTPLCNQMEGPFLQPLRKLRLRLCGCQPLTFVVDALDECTPEPE</sequence>
<dbReference type="RefSeq" id="XP_041296723.1">
    <property type="nucleotide sequence ID" value="XM_041430398.1"/>
</dbReference>
<keyword evidence="1" id="KW-0677">Repeat</keyword>
<evidence type="ECO:0000259" key="2">
    <source>
        <dbReference type="Pfam" id="PF24883"/>
    </source>
</evidence>
<dbReference type="OrthoDB" id="5967843at2759"/>